<keyword evidence="2" id="KW-1185">Reference proteome</keyword>
<sequence>MSGIRRTAALWILIVTVGCTRPASPDHLAGDLPGEPKPYELEVAQVSTGGRASGERAKDPGPADAQVLNWVAFEGGAVGDRPFSGGRVLLWESEPGRLTAQAFLGSEAEGWKAAGVVSHLVTGEERPLYATATLLNDVVEDERRVPLWTFYGKANDARIESIRIVFPGSPIIQRDVGAGGTWLIVYQGIIDYGPPHEVTVVALDGRGQDVFHQQLSLR</sequence>
<evidence type="ECO:0008006" key="3">
    <source>
        <dbReference type="Google" id="ProtNLM"/>
    </source>
</evidence>
<dbReference type="Proteomes" id="UP001519289">
    <property type="component" value="Unassembled WGS sequence"/>
</dbReference>
<evidence type="ECO:0000313" key="2">
    <source>
        <dbReference type="Proteomes" id="UP001519289"/>
    </source>
</evidence>
<dbReference type="EMBL" id="JAGGLG010000014">
    <property type="protein sequence ID" value="MBP2018553.1"/>
    <property type="molecule type" value="Genomic_DNA"/>
</dbReference>
<gene>
    <name evidence="1" type="ORF">J2Z79_001968</name>
</gene>
<proteinExistence type="predicted"/>
<organism evidence="1 2">
    <name type="scientific">Symbiobacterium terraclitae</name>
    <dbReference type="NCBI Taxonomy" id="557451"/>
    <lineage>
        <taxon>Bacteria</taxon>
        <taxon>Bacillati</taxon>
        <taxon>Bacillota</taxon>
        <taxon>Clostridia</taxon>
        <taxon>Eubacteriales</taxon>
        <taxon>Symbiobacteriaceae</taxon>
        <taxon>Symbiobacterium</taxon>
    </lineage>
</organism>
<comment type="caution">
    <text evidence="1">The sequence shown here is derived from an EMBL/GenBank/DDBJ whole genome shotgun (WGS) entry which is preliminary data.</text>
</comment>
<protein>
    <recommendedName>
        <fullName evidence="3">Lipoprotein</fullName>
    </recommendedName>
</protein>
<dbReference type="RefSeq" id="WP_209466680.1">
    <property type="nucleotide sequence ID" value="NZ_JAGGLG010000014.1"/>
</dbReference>
<reference evidence="1 2" key="1">
    <citation type="submission" date="2021-03" db="EMBL/GenBank/DDBJ databases">
        <title>Genomic Encyclopedia of Type Strains, Phase IV (KMG-IV): sequencing the most valuable type-strain genomes for metagenomic binning, comparative biology and taxonomic classification.</title>
        <authorList>
            <person name="Goeker M."/>
        </authorList>
    </citation>
    <scope>NUCLEOTIDE SEQUENCE [LARGE SCALE GENOMIC DNA]</scope>
    <source>
        <strain evidence="1 2">DSM 27138</strain>
    </source>
</reference>
<accession>A0ABS4JSP6</accession>
<name>A0ABS4JSP6_9FIRM</name>
<evidence type="ECO:0000313" key="1">
    <source>
        <dbReference type="EMBL" id="MBP2018553.1"/>
    </source>
</evidence>
<dbReference type="PROSITE" id="PS51257">
    <property type="entry name" value="PROKAR_LIPOPROTEIN"/>
    <property type="match status" value="1"/>
</dbReference>